<gene>
    <name evidence="1" type="ORF">O9H85_15435</name>
</gene>
<comment type="caution">
    <text evidence="1">The sequence shown here is derived from an EMBL/GenBank/DDBJ whole genome shotgun (WGS) entry which is preliminary data.</text>
</comment>
<organism evidence="1 2">
    <name type="scientific">Paenibacillus gyeongsangnamensis</name>
    <dbReference type="NCBI Taxonomy" id="3388067"/>
    <lineage>
        <taxon>Bacteria</taxon>
        <taxon>Bacillati</taxon>
        <taxon>Bacillota</taxon>
        <taxon>Bacilli</taxon>
        <taxon>Bacillales</taxon>
        <taxon>Paenibacillaceae</taxon>
        <taxon>Paenibacillus</taxon>
    </lineage>
</organism>
<dbReference type="Proteomes" id="UP001527882">
    <property type="component" value="Unassembled WGS sequence"/>
</dbReference>
<protein>
    <submittedName>
        <fullName evidence="1">Uncharacterized protein</fullName>
    </submittedName>
</protein>
<sequence>MVDLKVIERENGMVEVQRNDGEVMVIKKEIYELVNDLIAQFEKTDHQTLTAAIHYWSSDHNDRNSKILHDAAVMYLDNYSTAVSI</sequence>
<name>A0ABT4QAK1_9BACL</name>
<proteinExistence type="predicted"/>
<evidence type="ECO:0000313" key="2">
    <source>
        <dbReference type="Proteomes" id="UP001527882"/>
    </source>
</evidence>
<reference evidence="1 2" key="1">
    <citation type="submission" date="2022-12" db="EMBL/GenBank/DDBJ databases">
        <title>Draft genome sequence of Paenibacillus sp. dW9.</title>
        <authorList>
            <person name="Choi E.-W."/>
            <person name="Kim D.-U."/>
        </authorList>
    </citation>
    <scope>NUCLEOTIDE SEQUENCE [LARGE SCALE GENOMIC DNA]</scope>
    <source>
        <strain evidence="2">dW9</strain>
    </source>
</reference>
<accession>A0ABT4QAK1</accession>
<dbReference type="EMBL" id="JAQAGZ010000009">
    <property type="protein sequence ID" value="MCZ8513801.1"/>
    <property type="molecule type" value="Genomic_DNA"/>
</dbReference>
<dbReference type="RefSeq" id="WP_269882325.1">
    <property type="nucleotide sequence ID" value="NZ_JAQAGZ010000009.1"/>
</dbReference>
<evidence type="ECO:0000313" key="1">
    <source>
        <dbReference type="EMBL" id="MCZ8513801.1"/>
    </source>
</evidence>
<keyword evidence="2" id="KW-1185">Reference proteome</keyword>